<keyword evidence="2" id="KW-0548">Nucleotidyltransferase</keyword>
<accession>A0A1E5XHL1</accession>
<dbReference type="InterPro" id="IPR050065">
    <property type="entry name" value="GlmU-like"/>
</dbReference>
<evidence type="ECO:0000256" key="1">
    <source>
        <dbReference type="ARBA" id="ARBA00022679"/>
    </source>
</evidence>
<gene>
    <name evidence="4" type="ORF">VW23_006950</name>
</gene>
<evidence type="ECO:0000256" key="2">
    <source>
        <dbReference type="ARBA" id="ARBA00022695"/>
    </source>
</evidence>
<comment type="caution">
    <text evidence="4">The sequence shown here is derived from an EMBL/GenBank/DDBJ whole genome shotgun (WGS) entry which is preliminary data.</text>
</comment>
<dbReference type="OrthoDB" id="9788272at2"/>
<keyword evidence="1" id="KW-0808">Transferase</keyword>
<dbReference type="GO" id="GO:0016779">
    <property type="term" value="F:nucleotidyltransferase activity"/>
    <property type="evidence" value="ECO:0007669"/>
    <property type="project" value="UniProtKB-KW"/>
</dbReference>
<dbReference type="SUPFAM" id="SSF53448">
    <property type="entry name" value="Nucleotide-diphospho-sugar transferases"/>
    <property type="match status" value="1"/>
</dbReference>
<evidence type="ECO:0000313" key="5">
    <source>
        <dbReference type="Proteomes" id="UP000095463"/>
    </source>
</evidence>
<sequence length="238" mass="25674">MINIVIPMAGRGSRFEGTTELAPKPLIEVQPGHRMIEYVIDYLRLAEPHRFIFVCLAAHAREHRLAELFAALAPGHAVVLTDTVTRGPAVTALLAAPLLAPDDELLVAYCDCFFTIDIAAFLGHLRRASADAGVLIYPSAEPGNAYARIDPQGRISQMVEKQVISGDAVAGLFYFRRSGSFVSAAEATIAATPADREAFVSDVCNCLITDGGTVLGQRIDPRERIEMGTPADLALSRR</sequence>
<dbReference type="InterPro" id="IPR029044">
    <property type="entry name" value="Nucleotide-diphossugar_trans"/>
</dbReference>
<dbReference type="PANTHER" id="PTHR43584:SF8">
    <property type="entry name" value="N-ACETYLMURAMATE ALPHA-1-PHOSPHATE URIDYLYLTRANSFERASE"/>
    <property type="match status" value="1"/>
</dbReference>
<dbReference type="EMBL" id="LAJE02000406">
    <property type="protein sequence ID" value="OEO27974.1"/>
    <property type="molecule type" value="Genomic_DNA"/>
</dbReference>
<dbReference type="Gene3D" id="3.90.550.10">
    <property type="entry name" value="Spore Coat Polysaccharide Biosynthesis Protein SpsA, Chain A"/>
    <property type="match status" value="1"/>
</dbReference>
<protein>
    <recommendedName>
        <fullName evidence="3">Nucleotidyl transferase domain-containing protein</fullName>
    </recommendedName>
</protein>
<dbReference type="AlphaFoldDB" id="A0A1E5XHL1"/>
<dbReference type="PANTHER" id="PTHR43584">
    <property type="entry name" value="NUCLEOTIDYL TRANSFERASE"/>
    <property type="match status" value="1"/>
</dbReference>
<name>A0A1E5XHL1_9HYPH</name>
<dbReference type="InterPro" id="IPR005835">
    <property type="entry name" value="NTP_transferase_dom"/>
</dbReference>
<reference evidence="4 5" key="1">
    <citation type="journal article" date="2015" name="Genome Announc.">
        <title>Genome Assemblies of Three Soil-Associated Devosia species: D. insulae, D. limi, and D. soli.</title>
        <authorList>
            <person name="Hassan Y.I."/>
            <person name="Lepp D."/>
            <person name="Zhou T."/>
        </authorList>
    </citation>
    <scope>NUCLEOTIDE SEQUENCE [LARGE SCALE GENOMIC DNA]</scope>
    <source>
        <strain evidence="4 5">DS-56</strain>
    </source>
</reference>
<evidence type="ECO:0000313" key="4">
    <source>
        <dbReference type="EMBL" id="OEO27974.1"/>
    </source>
</evidence>
<dbReference type="Pfam" id="PF00483">
    <property type="entry name" value="NTP_transferase"/>
    <property type="match status" value="1"/>
</dbReference>
<feature type="domain" description="Nucleotidyl transferase" evidence="3">
    <location>
        <begin position="8"/>
        <end position="211"/>
    </location>
</feature>
<organism evidence="4 5">
    <name type="scientific">Devosia insulae DS-56</name>
    <dbReference type="NCBI Taxonomy" id="1116389"/>
    <lineage>
        <taxon>Bacteria</taxon>
        <taxon>Pseudomonadati</taxon>
        <taxon>Pseudomonadota</taxon>
        <taxon>Alphaproteobacteria</taxon>
        <taxon>Hyphomicrobiales</taxon>
        <taxon>Devosiaceae</taxon>
        <taxon>Devosia</taxon>
    </lineage>
</organism>
<evidence type="ECO:0000259" key="3">
    <source>
        <dbReference type="Pfam" id="PF00483"/>
    </source>
</evidence>
<dbReference type="RefSeq" id="WP_069912705.1">
    <property type="nucleotide sequence ID" value="NZ_LAJE02000406.1"/>
</dbReference>
<proteinExistence type="predicted"/>
<keyword evidence="5" id="KW-1185">Reference proteome</keyword>
<dbReference type="Proteomes" id="UP000095463">
    <property type="component" value="Unassembled WGS sequence"/>
</dbReference>